<comment type="caution">
    <text evidence="3">The sequence shown here is derived from an EMBL/GenBank/DDBJ whole genome shotgun (WGS) entry which is preliminary data.</text>
</comment>
<keyword evidence="4" id="KW-1185">Reference proteome</keyword>
<dbReference type="PANTHER" id="PTHR42208">
    <property type="entry name" value="HEAVY METAL TRANSPORTER-RELATED"/>
    <property type="match status" value="1"/>
</dbReference>
<feature type="transmembrane region" description="Helical" evidence="1">
    <location>
        <begin position="166"/>
        <end position="186"/>
    </location>
</feature>
<reference evidence="3 4" key="1">
    <citation type="submission" date="2018-11" db="EMBL/GenBank/DDBJ databases">
        <title>The draft genome sequence of Amphritea opalescens ANRC-JH13T.</title>
        <authorList>
            <person name="Fang Z."/>
            <person name="Zhang Y."/>
            <person name="Han X."/>
        </authorList>
    </citation>
    <scope>NUCLEOTIDE SEQUENCE [LARGE SCALE GENOMIC DNA]</scope>
    <source>
        <strain evidence="3 4">ANRC-JH13</strain>
    </source>
</reference>
<feature type="domain" description="Urease accessory protein UreH-like transmembrane" evidence="2">
    <location>
        <begin position="9"/>
        <end position="212"/>
    </location>
</feature>
<evidence type="ECO:0000313" key="3">
    <source>
        <dbReference type="EMBL" id="RTE67639.1"/>
    </source>
</evidence>
<dbReference type="Pfam" id="PF13386">
    <property type="entry name" value="DsbD_2"/>
    <property type="match status" value="1"/>
</dbReference>
<evidence type="ECO:0000259" key="2">
    <source>
        <dbReference type="Pfam" id="PF13386"/>
    </source>
</evidence>
<feature type="transmembrane region" description="Helical" evidence="1">
    <location>
        <begin position="79"/>
        <end position="100"/>
    </location>
</feature>
<sequence length="225" mass="23941">MTEQVSALTALLLGLLGSAHCLGMCGGISSAVAMGIDRKNQHPALLLLGFNLGRITSYTIAGALLGSLGWLISSPTTAILLRTFAGVILILMGLYVAQIWRGLALIEKQGNHLWRHIQPLSRRLLPVSNPLQALALGGLWGWLPCGLVYSTLIWSATAGDWKVSAMMMACFGLGTVPAMLATGLLANQVQALLKNKKAQTVAGLLIILFGLYTIPWRGLGLPFID</sequence>
<dbReference type="PANTHER" id="PTHR42208:SF1">
    <property type="entry name" value="HEAVY METAL TRANSPORTER"/>
    <property type="match status" value="1"/>
</dbReference>
<dbReference type="AlphaFoldDB" id="A0A430KVX2"/>
<feature type="transmembrane region" description="Helical" evidence="1">
    <location>
        <begin position="133"/>
        <end position="154"/>
    </location>
</feature>
<name>A0A430KVX2_9GAMM</name>
<dbReference type="EMBL" id="RQXW01000001">
    <property type="protein sequence ID" value="RTE67639.1"/>
    <property type="molecule type" value="Genomic_DNA"/>
</dbReference>
<accession>A0A430KVX2</accession>
<keyword evidence="1" id="KW-1133">Transmembrane helix</keyword>
<protein>
    <submittedName>
        <fullName evidence="3">Sulfite exporter TauE/SafE family protein</fullName>
    </submittedName>
</protein>
<dbReference type="OrthoDB" id="9798690at2"/>
<keyword evidence="1" id="KW-0472">Membrane</keyword>
<proteinExistence type="predicted"/>
<dbReference type="InterPro" id="IPR039447">
    <property type="entry name" value="UreH-like_TM_dom"/>
</dbReference>
<feature type="transmembrane region" description="Helical" evidence="1">
    <location>
        <begin position="45"/>
        <end position="72"/>
    </location>
</feature>
<organism evidence="3 4">
    <name type="scientific">Amphritea opalescens</name>
    <dbReference type="NCBI Taxonomy" id="2490544"/>
    <lineage>
        <taxon>Bacteria</taxon>
        <taxon>Pseudomonadati</taxon>
        <taxon>Pseudomonadota</taxon>
        <taxon>Gammaproteobacteria</taxon>
        <taxon>Oceanospirillales</taxon>
        <taxon>Oceanospirillaceae</taxon>
        <taxon>Amphritea</taxon>
    </lineage>
</organism>
<gene>
    <name evidence="3" type="ORF">EH243_01445</name>
</gene>
<dbReference type="RefSeq" id="WP_126156849.1">
    <property type="nucleotide sequence ID" value="NZ_RQXW01000001.1"/>
</dbReference>
<evidence type="ECO:0000256" key="1">
    <source>
        <dbReference type="SAM" id="Phobius"/>
    </source>
</evidence>
<evidence type="ECO:0000313" key="4">
    <source>
        <dbReference type="Proteomes" id="UP000283087"/>
    </source>
</evidence>
<dbReference type="Proteomes" id="UP000283087">
    <property type="component" value="Unassembled WGS sequence"/>
</dbReference>
<keyword evidence="1" id="KW-0812">Transmembrane</keyword>
<feature type="transmembrane region" description="Helical" evidence="1">
    <location>
        <begin position="198"/>
        <end position="219"/>
    </location>
</feature>